<dbReference type="InterPro" id="IPR013424">
    <property type="entry name" value="Ice-binding_C"/>
</dbReference>
<evidence type="ECO:0008006" key="3">
    <source>
        <dbReference type="Google" id="ProtNLM"/>
    </source>
</evidence>
<comment type="caution">
    <text evidence="1">The sequence shown here is derived from an EMBL/GenBank/DDBJ whole genome shotgun (WGS) entry which is preliminary data.</text>
</comment>
<gene>
    <name evidence="1" type="ORF">CA13_53430</name>
</gene>
<dbReference type="Proteomes" id="UP000315010">
    <property type="component" value="Unassembled WGS sequence"/>
</dbReference>
<proteinExistence type="predicted"/>
<keyword evidence="2" id="KW-1185">Reference proteome</keyword>
<name>A0A5C5Z9J5_9BACT</name>
<accession>A0A5C5Z9J5</accession>
<reference evidence="1 2" key="1">
    <citation type="submission" date="2019-02" db="EMBL/GenBank/DDBJ databases">
        <title>Deep-cultivation of Planctomycetes and their phenomic and genomic characterization uncovers novel biology.</title>
        <authorList>
            <person name="Wiegand S."/>
            <person name="Jogler M."/>
            <person name="Boedeker C."/>
            <person name="Pinto D."/>
            <person name="Vollmers J."/>
            <person name="Rivas-Marin E."/>
            <person name="Kohn T."/>
            <person name="Peeters S.H."/>
            <person name="Heuer A."/>
            <person name="Rast P."/>
            <person name="Oberbeckmann S."/>
            <person name="Bunk B."/>
            <person name="Jeske O."/>
            <person name="Meyerdierks A."/>
            <person name="Storesund J.E."/>
            <person name="Kallscheuer N."/>
            <person name="Luecker S."/>
            <person name="Lage O.M."/>
            <person name="Pohl T."/>
            <person name="Merkel B.J."/>
            <person name="Hornburger P."/>
            <person name="Mueller R.-W."/>
            <person name="Bruemmer F."/>
            <person name="Labrenz M."/>
            <person name="Spormann A.M."/>
            <person name="Op Den Camp H."/>
            <person name="Overmann J."/>
            <person name="Amann R."/>
            <person name="Jetten M.S.M."/>
            <person name="Mascher T."/>
            <person name="Medema M.H."/>
            <person name="Devos D.P."/>
            <person name="Kaster A.-K."/>
            <person name="Ovreas L."/>
            <person name="Rohde M."/>
            <person name="Galperin M.Y."/>
            <person name="Jogler C."/>
        </authorList>
    </citation>
    <scope>NUCLEOTIDE SEQUENCE [LARGE SCALE GENOMIC DNA]</scope>
    <source>
        <strain evidence="1 2">CA13</strain>
    </source>
</reference>
<dbReference type="AlphaFoldDB" id="A0A5C5Z9J5"/>
<dbReference type="EMBL" id="SJPJ01000001">
    <property type="protein sequence ID" value="TWT83870.1"/>
    <property type="molecule type" value="Genomic_DNA"/>
</dbReference>
<dbReference type="NCBIfam" id="TIGR02595">
    <property type="entry name" value="PEP_CTERM"/>
    <property type="match status" value="1"/>
</dbReference>
<evidence type="ECO:0000313" key="1">
    <source>
        <dbReference type="EMBL" id="TWT83870.1"/>
    </source>
</evidence>
<organism evidence="1 2">
    <name type="scientific">Novipirellula herctigrandis</name>
    <dbReference type="NCBI Taxonomy" id="2527986"/>
    <lineage>
        <taxon>Bacteria</taxon>
        <taxon>Pseudomonadati</taxon>
        <taxon>Planctomycetota</taxon>
        <taxon>Planctomycetia</taxon>
        <taxon>Pirellulales</taxon>
        <taxon>Pirellulaceae</taxon>
        <taxon>Novipirellula</taxon>
    </lineage>
</organism>
<sequence length="67" mass="7361">MRYAVDQEMVMTLVADASPVQFYLNSKLRAVAVPEPSSIAILVGSIAPFYVNALRKKCRTSSHFLAS</sequence>
<evidence type="ECO:0000313" key="2">
    <source>
        <dbReference type="Proteomes" id="UP000315010"/>
    </source>
</evidence>
<protein>
    <recommendedName>
        <fullName evidence="3">PEP-CTERM protein-sorting domain-containing protein</fullName>
    </recommendedName>
</protein>